<feature type="region of interest" description="LID" evidence="31">
    <location>
        <begin position="375"/>
        <end position="412"/>
    </location>
</feature>
<dbReference type="CDD" id="cd01428">
    <property type="entry name" value="ADK"/>
    <property type="match status" value="1"/>
</dbReference>
<feature type="binding site" evidence="31">
    <location>
        <begin position="265"/>
        <end position="270"/>
    </location>
    <ligand>
        <name>a ribonucleoside 5'-triphosphate</name>
        <dbReference type="ChEBI" id="CHEBI:61557"/>
    </ligand>
</feature>
<dbReference type="GO" id="GO:0009142">
    <property type="term" value="P:nucleoside triphosphate biosynthetic process"/>
    <property type="evidence" value="ECO:0000318"/>
    <property type="project" value="GO_Central"/>
</dbReference>
<gene>
    <name evidence="31" type="primary">AK4</name>
    <name evidence="31" type="synonym">AK3L1</name>
</gene>
<comment type="catalytic activity">
    <reaction evidence="14">
        <text>CDP + GTP = CTP + GDP</text>
        <dbReference type="Rhea" id="RHEA:79859"/>
        <dbReference type="ChEBI" id="CHEBI:37563"/>
        <dbReference type="ChEBI" id="CHEBI:37565"/>
        <dbReference type="ChEBI" id="CHEBI:58069"/>
        <dbReference type="ChEBI" id="CHEBI:58189"/>
    </reaction>
</comment>
<comment type="catalytic activity">
    <reaction evidence="22">
        <text>GTP + CMP = CDP + GDP</text>
        <dbReference type="Rhea" id="RHEA:79855"/>
        <dbReference type="ChEBI" id="CHEBI:37565"/>
        <dbReference type="ChEBI" id="CHEBI:58069"/>
        <dbReference type="ChEBI" id="CHEBI:58189"/>
        <dbReference type="ChEBI" id="CHEBI:60377"/>
    </reaction>
</comment>
<comment type="catalytic activity">
    <reaction evidence="24">
        <text>dTDP + ATP = dTTP + ADP</text>
        <dbReference type="Rhea" id="RHEA:27682"/>
        <dbReference type="ChEBI" id="CHEBI:30616"/>
        <dbReference type="ChEBI" id="CHEBI:37568"/>
        <dbReference type="ChEBI" id="CHEBI:58369"/>
        <dbReference type="ChEBI" id="CHEBI:456216"/>
        <dbReference type="EC" id="2.7.4.6"/>
    </reaction>
</comment>
<dbReference type="InterPro" id="IPR027417">
    <property type="entry name" value="P-loop_NTPase"/>
</dbReference>
<feature type="region of interest" description="Disordered" evidence="32">
    <location>
        <begin position="120"/>
        <end position="224"/>
    </location>
</feature>
<evidence type="ECO:0000256" key="6">
    <source>
        <dbReference type="ARBA" id="ARBA00022777"/>
    </source>
</evidence>
<dbReference type="SUPFAM" id="SSF57774">
    <property type="entry name" value="Microbial and mitochondrial ADK, insert 'zinc finger' domain"/>
    <property type="match status" value="1"/>
</dbReference>
<dbReference type="GO" id="GO:0006172">
    <property type="term" value="P:ADP biosynthetic process"/>
    <property type="evidence" value="ECO:0007669"/>
    <property type="project" value="UniProtKB-UniRule"/>
</dbReference>
<comment type="catalytic activity">
    <reaction evidence="19">
        <text>GTP + UDP = UTP + GDP</text>
        <dbReference type="Rhea" id="RHEA:79863"/>
        <dbReference type="ChEBI" id="CHEBI:37565"/>
        <dbReference type="ChEBI" id="CHEBI:46398"/>
        <dbReference type="ChEBI" id="CHEBI:58189"/>
        <dbReference type="ChEBI" id="CHEBI:58223"/>
    </reaction>
</comment>
<evidence type="ECO:0000256" key="23">
    <source>
        <dbReference type="ARBA" id="ARBA00048191"/>
    </source>
</evidence>
<dbReference type="GO" id="GO:0047506">
    <property type="term" value="F:dAMP kinase activity"/>
    <property type="evidence" value="ECO:0007669"/>
    <property type="project" value="RHEA"/>
</dbReference>
<dbReference type="GO" id="GO:0004550">
    <property type="term" value="F:nucleoside diphosphate kinase activity"/>
    <property type="evidence" value="ECO:0000318"/>
    <property type="project" value="GO_Central"/>
</dbReference>
<feature type="binding site" evidence="31">
    <location>
        <position position="346"/>
    </location>
    <ligand>
        <name>AMP</name>
        <dbReference type="ChEBI" id="CHEBI:456215"/>
    </ligand>
</feature>
<reference evidence="34" key="3">
    <citation type="submission" date="2025-09" db="UniProtKB">
        <authorList>
            <consortium name="Ensembl"/>
        </authorList>
    </citation>
    <scope>IDENTIFICATION</scope>
</reference>
<comment type="catalytic activity">
    <reaction evidence="23">
        <text>GTP + AMP = GDP + ADP</text>
        <dbReference type="Rhea" id="RHEA:29863"/>
        <dbReference type="ChEBI" id="CHEBI:37565"/>
        <dbReference type="ChEBI" id="CHEBI:58189"/>
        <dbReference type="ChEBI" id="CHEBI:456215"/>
        <dbReference type="ChEBI" id="CHEBI:456216"/>
    </reaction>
</comment>
<evidence type="ECO:0000256" key="21">
    <source>
        <dbReference type="ARBA" id="ARBA00047822"/>
    </source>
</evidence>
<evidence type="ECO:0000256" key="10">
    <source>
        <dbReference type="ARBA" id="ARBA00023134"/>
    </source>
</evidence>
<evidence type="ECO:0000256" key="4">
    <source>
        <dbReference type="ARBA" id="ARBA00022679"/>
    </source>
</evidence>
<dbReference type="PANTHER" id="PTHR23359">
    <property type="entry name" value="NUCLEOTIDE KINASE"/>
    <property type="match status" value="1"/>
</dbReference>
<dbReference type="eggNOG" id="KOG3078">
    <property type="taxonomic scope" value="Eukaryota"/>
</dbReference>
<dbReference type="STRING" id="13616.ENSMODP00000001457"/>
<dbReference type="Proteomes" id="UP000002280">
    <property type="component" value="Chromosome 2"/>
</dbReference>
<evidence type="ECO:0000256" key="18">
    <source>
        <dbReference type="ARBA" id="ARBA00047390"/>
    </source>
</evidence>
<dbReference type="InterPro" id="IPR000850">
    <property type="entry name" value="Adenylat/UMP-CMP_kin"/>
</dbReference>
<dbReference type="HOGENOM" id="CLU_578651_0_0_1"/>
<dbReference type="Pfam" id="PF05191">
    <property type="entry name" value="ADK_lid"/>
    <property type="match status" value="1"/>
</dbReference>
<dbReference type="GO" id="GO:0046034">
    <property type="term" value="P:ATP metabolic process"/>
    <property type="evidence" value="ECO:0007669"/>
    <property type="project" value="UniProtKB-UniRule"/>
</dbReference>
<evidence type="ECO:0000256" key="31">
    <source>
        <dbReference type="HAMAP-Rule" id="MF_03170"/>
    </source>
</evidence>
<dbReference type="InterPro" id="IPR036193">
    <property type="entry name" value="ADK_active_lid_dom_sf"/>
</dbReference>
<protein>
    <recommendedName>
        <fullName evidence="17 31">Adenylate kinase 4, mitochondrial</fullName>
        <shortName evidence="31">AK 4</shortName>
        <ecNumber evidence="31">2.7.4.10</ecNumber>
        <ecNumber evidence="31">2.7.4.6</ecNumber>
    </recommendedName>
    <alternativeName>
        <fullName evidence="31">Adenylate kinase 3-like</fullName>
    </alternativeName>
    <alternativeName>
        <fullName evidence="31">GTP:AMP phosphotransferase AK4</fullName>
    </alternativeName>
</protein>
<keyword evidence="6 31" id="KW-0418">Kinase</keyword>
<dbReference type="GO" id="GO:0036430">
    <property type="term" value="F:CMP kinase activity"/>
    <property type="evidence" value="ECO:0007669"/>
    <property type="project" value="RHEA"/>
</dbReference>
<comment type="domain">
    <text evidence="31">Consists of three domains, a large central CORE domain and two small peripheral domains, NMPbind and LID, which undergo movements during catalysis. The LID domain closes over the site of phosphoryl transfer upon GTP/ATP binding. Assembling and dissambling the active center during each catalytic cycle provides an effective means to prevent GTP/ATP hydrolysis.</text>
</comment>
<comment type="subunit">
    <text evidence="31">Monomer.</text>
</comment>
<evidence type="ECO:0000256" key="27">
    <source>
        <dbReference type="ARBA" id="ARBA00048620"/>
    </source>
</evidence>
<dbReference type="EC" id="2.7.4.10" evidence="31"/>
<evidence type="ECO:0000256" key="16">
    <source>
        <dbReference type="ARBA" id="ARBA00045931"/>
    </source>
</evidence>
<dbReference type="InterPro" id="IPR007862">
    <property type="entry name" value="Adenylate_kinase_lid-dom"/>
</dbReference>
<evidence type="ECO:0000256" key="24">
    <source>
        <dbReference type="ARBA" id="ARBA00048319"/>
    </source>
</evidence>
<name>F7G7R5_MONDO</name>
<evidence type="ECO:0000256" key="26">
    <source>
        <dbReference type="ARBA" id="ARBA00048564"/>
    </source>
</evidence>
<dbReference type="FunFam" id="3.40.50.300:FF:000106">
    <property type="entry name" value="Adenylate kinase mitochondrial"/>
    <property type="match status" value="1"/>
</dbReference>
<dbReference type="EC" id="2.7.4.6" evidence="31"/>
<reference evidence="34" key="2">
    <citation type="submission" date="2025-08" db="UniProtKB">
        <authorList>
            <consortium name="Ensembl"/>
        </authorList>
    </citation>
    <scope>IDENTIFICATION</scope>
</reference>
<keyword evidence="8" id="KW-0007">Acetylation</keyword>
<evidence type="ECO:0000313" key="35">
    <source>
        <dbReference type="Proteomes" id="UP000002280"/>
    </source>
</evidence>
<comment type="catalytic activity">
    <reaction evidence="11">
        <text>dADP + GTP = dATP + GDP</text>
        <dbReference type="Rhea" id="RHEA:79871"/>
        <dbReference type="ChEBI" id="CHEBI:37565"/>
        <dbReference type="ChEBI" id="CHEBI:57667"/>
        <dbReference type="ChEBI" id="CHEBI:58189"/>
        <dbReference type="ChEBI" id="CHEBI:61404"/>
    </reaction>
</comment>
<evidence type="ECO:0000313" key="34">
    <source>
        <dbReference type="Ensembl" id="ENSMODP00000001457.3"/>
    </source>
</evidence>
<comment type="catalytic activity">
    <reaction evidence="29">
        <text>dAMP + ATP = dADP + ADP</text>
        <dbReference type="Rhea" id="RHEA:23100"/>
        <dbReference type="ChEBI" id="CHEBI:30616"/>
        <dbReference type="ChEBI" id="CHEBI:57667"/>
        <dbReference type="ChEBI" id="CHEBI:58245"/>
        <dbReference type="ChEBI" id="CHEBI:456216"/>
    </reaction>
</comment>
<evidence type="ECO:0000256" key="30">
    <source>
        <dbReference type="ARBA" id="ARBA00049415"/>
    </source>
</evidence>
<evidence type="ECO:0000256" key="3">
    <source>
        <dbReference type="ARBA" id="ARBA00004305"/>
    </source>
</evidence>
<evidence type="ECO:0000256" key="20">
    <source>
        <dbReference type="ARBA" id="ARBA00047530"/>
    </source>
</evidence>
<evidence type="ECO:0000256" key="9">
    <source>
        <dbReference type="ARBA" id="ARBA00023128"/>
    </source>
</evidence>
<feature type="binding site" evidence="31">
    <location>
        <position position="291"/>
    </location>
    <ligand>
        <name>AMP</name>
        <dbReference type="ChEBI" id="CHEBI:456215"/>
    </ligand>
</feature>
<comment type="catalytic activity">
    <reaction evidence="2 31">
        <text>a ribonucleoside 5'-diphosphate + ATP = a ribonucleoside 5'-triphosphate + ADP</text>
        <dbReference type="Rhea" id="RHEA:18113"/>
        <dbReference type="ChEBI" id="CHEBI:30616"/>
        <dbReference type="ChEBI" id="CHEBI:57930"/>
        <dbReference type="ChEBI" id="CHEBI:61557"/>
        <dbReference type="ChEBI" id="CHEBI:456216"/>
        <dbReference type="EC" id="2.7.4.6"/>
    </reaction>
</comment>
<comment type="catalytic activity">
    <reaction evidence="21">
        <text>dCMP + ATP = dCDP + ADP</text>
        <dbReference type="Rhea" id="RHEA:25094"/>
        <dbReference type="ChEBI" id="CHEBI:30616"/>
        <dbReference type="ChEBI" id="CHEBI:57566"/>
        <dbReference type="ChEBI" id="CHEBI:58593"/>
        <dbReference type="ChEBI" id="CHEBI:456216"/>
    </reaction>
</comment>
<dbReference type="HAMAP" id="MF_00235">
    <property type="entry name" value="Adenylate_kinase_Adk"/>
    <property type="match status" value="1"/>
</dbReference>
<dbReference type="GO" id="GO:0005759">
    <property type="term" value="C:mitochondrial matrix"/>
    <property type="evidence" value="ECO:0000318"/>
    <property type="project" value="GO_Central"/>
</dbReference>
<feature type="domain" description="Adenylate kinase active site lid" evidence="33">
    <location>
        <begin position="376"/>
        <end position="409"/>
    </location>
</feature>
<feature type="binding site" evidence="31">
    <location>
        <begin position="339"/>
        <end position="342"/>
    </location>
    <ligand>
        <name>AMP</name>
        <dbReference type="ChEBI" id="CHEBI:456215"/>
    </ligand>
</feature>
<proteinExistence type="inferred from homology"/>
<dbReference type="InterPro" id="IPR028586">
    <property type="entry name" value="AK3/Ak4_mitochondrial"/>
</dbReference>
<dbReference type="PRINTS" id="PR00094">
    <property type="entry name" value="ADENYLTKNASE"/>
</dbReference>
<keyword evidence="35" id="KW-1185">Reference proteome</keyword>
<accession>F7G7R5</accession>
<feature type="binding site" evidence="31">
    <location>
        <position position="286"/>
    </location>
    <ligand>
        <name>AMP</name>
        <dbReference type="ChEBI" id="CHEBI:456215"/>
    </ligand>
</feature>
<comment type="catalytic activity">
    <reaction evidence="1 31">
        <text>a 2'-deoxyribonucleoside 5'-diphosphate + ATP = a 2'-deoxyribonucleoside 5'-triphosphate + ADP</text>
        <dbReference type="Rhea" id="RHEA:44640"/>
        <dbReference type="ChEBI" id="CHEBI:30616"/>
        <dbReference type="ChEBI" id="CHEBI:61560"/>
        <dbReference type="ChEBI" id="CHEBI:73316"/>
        <dbReference type="ChEBI" id="CHEBI:456216"/>
        <dbReference type="EC" id="2.7.4.6"/>
    </reaction>
</comment>
<reference evidence="34 35" key="1">
    <citation type="journal article" date="2007" name="Nature">
        <title>Genome of the marsupial Monodelphis domestica reveals innovation in non-coding sequences.</title>
        <authorList>
            <person name="Mikkelsen T.S."/>
            <person name="Wakefield M.J."/>
            <person name="Aken B."/>
            <person name="Amemiya C.T."/>
            <person name="Chang J.L."/>
            <person name="Duke S."/>
            <person name="Garber M."/>
            <person name="Gentles A.J."/>
            <person name="Goodstadt L."/>
            <person name="Heger A."/>
            <person name="Jurka J."/>
            <person name="Kamal M."/>
            <person name="Mauceli E."/>
            <person name="Searle S.M."/>
            <person name="Sharpe T."/>
            <person name="Baker M.L."/>
            <person name="Batzer M.A."/>
            <person name="Benos P.V."/>
            <person name="Belov K."/>
            <person name="Clamp M."/>
            <person name="Cook A."/>
            <person name="Cuff J."/>
            <person name="Das R."/>
            <person name="Davidow L."/>
            <person name="Deakin J.E."/>
            <person name="Fazzari M.J."/>
            <person name="Glass J.L."/>
            <person name="Grabherr M."/>
            <person name="Greally J.M."/>
            <person name="Gu W."/>
            <person name="Hore T.A."/>
            <person name="Huttley G.A."/>
            <person name="Kleber M."/>
            <person name="Jirtle R.L."/>
            <person name="Koina E."/>
            <person name="Lee J.T."/>
            <person name="Mahony S."/>
            <person name="Marra M.A."/>
            <person name="Miller R.D."/>
            <person name="Nicholls R.D."/>
            <person name="Oda M."/>
            <person name="Papenfuss A.T."/>
            <person name="Parra Z.E."/>
            <person name="Pollock D.D."/>
            <person name="Ray D.A."/>
            <person name="Schein J.E."/>
            <person name="Speed T.P."/>
            <person name="Thompson K."/>
            <person name="VandeBerg J.L."/>
            <person name="Wade C.M."/>
            <person name="Walker J.A."/>
            <person name="Waters P.D."/>
            <person name="Webber C."/>
            <person name="Weidman J.R."/>
            <person name="Xie X."/>
            <person name="Zody M.C."/>
            <person name="Baldwin J."/>
            <person name="Abdouelleil A."/>
            <person name="Abdulkadir J."/>
            <person name="Abebe A."/>
            <person name="Abera B."/>
            <person name="Abreu J."/>
            <person name="Acer S.C."/>
            <person name="Aftuck L."/>
            <person name="Alexander A."/>
            <person name="An P."/>
            <person name="Anderson E."/>
            <person name="Anderson S."/>
            <person name="Arachi H."/>
            <person name="Azer M."/>
            <person name="Bachantsang P."/>
            <person name="Barry A."/>
            <person name="Bayul T."/>
            <person name="Berlin A."/>
            <person name="Bessette D."/>
            <person name="Bloom T."/>
            <person name="Bloom T."/>
            <person name="Boguslavskiy L."/>
            <person name="Bonnet C."/>
            <person name="Boukhgalter B."/>
            <person name="Bourzgui I."/>
            <person name="Brown A."/>
            <person name="Cahill P."/>
            <person name="Channer S."/>
            <person name="Cheshatsang Y."/>
            <person name="Chuda L."/>
            <person name="Citroen M."/>
            <person name="Collymore A."/>
            <person name="Cooke P."/>
            <person name="Costello M."/>
            <person name="D'Aco K."/>
            <person name="Daza R."/>
            <person name="De Haan G."/>
            <person name="DeGray S."/>
            <person name="DeMaso C."/>
            <person name="Dhargay N."/>
            <person name="Dooley K."/>
            <person name="Dooley E."/>
            <person name="Doricent M."/>
            <person name="Dorje P."/>
            <person name="Dorjee K."/>
            <person name="Dupes A."/>
            <person name="Elong R."/>
            <person name="Falk J."/>
            <person name="Farina A."/>
            <person name="Faro S."/>
            <person name="Ferguson D."/>
            <person name="Fisher S."/>
            <person name="Foley C.D."/>
            <person name="Franke A."/>
            <person name="Friedrich D."/>
            <person name="Gadbois L."/>
            <person name="Gearin G."/>
            <person name="Gearin C.R."/>
            <person name="Giannoukos G."/>
            <person name="Goode T."/>
            <person name="Graham J."/>
            <person name="Grandbois E."/>
            <person name="Grewal S."/>
            <person name="Gyaltsen K."/>
            <person name="Hafez N."/>
            <person name="Hagos B."/>
            <person name="Hall J."/>
            <person name="Henson C."/>
            <person name="Hollinger A."/>
            <person name="Honan T."/>
            <person name="Huard M.D."/>
            <person name="Hughes L."/>
            <person name="Hurhula B."/>
            <person name="Husby M.E."/>
            <person name="Kamat A."/>
            <person name="Kanga B."/>
            <person name="Kashin S."/>
            <person name="Khazanovich D."/>
            <person name="Kisner P."/>
            <person name="Lance K."/>
            <person name="Lara M."/>
            <person name="Lee W."/>
            <person name="Lennon N."/>
            <person name="Letendre F."/>
            <person name="LeVine R."/>
            <person name="Lipovsky A."/>
            <person name="Liu X."/>
            <person name="Liu J."/>
            <person name="Liu S."/>
            <person name="Lokyitsang T."/>
            <person name="Lokyitsang Y."/>
            <person name="Lubonja R."/>
            <person name="Lui A."/>
            <person name="MacDonald P."/>
            <person name="Magnisalis V."/>
            <person name="Maru K."/>
            <person name="Matthews C."/>
            <person name="McCusker W."/>
            <person name="McDonough S."/>
            <person name="Mehta T."/>
            <person name="Meldrim J."/>
            <person name="Meneus L."/>
            <person name="Mihai O."/>
            <person name="Mihalev A."/>
            <person name="Mihova T."/>
            <person name="Mittelman R."/>
            <person name="Mlenga V."/>
            <person name="Montmayeur A."/>
            <person name="Mulrain L."/>
            <person name="Navidi A."/>
            <person name="Naylor J."/>
            <person name="Negash T."/>
            <person name="Nguyen T."/>
            <person name="Nguyen N."/>
            <person name="Nicol R."/>
            <person name="Norbu C."/>
            <person name="Norbu N."/>
            <person name="Novod N."/>
            <person name="O'Neill B."/>
            <person name="Osman S."/>
            <person name="Markiewicz E."/>
            <person name="Oyono O.L."/>
            <person name="Patti C."/>
            <person name="Phunkhang P."/>
            <person name="Pierre F."/>
            <person name="Priest M."/>
            <person name="Raghuraman S."/>
            <person name="Rege F."/>
            <person name="Reyes R."/>
            <person name="Rise C."/>
            <person name="Rogov P."/>
            <person name="Ross K."/>
            <person name="Ryan E."/>
            <person name="Settipalli S."/>
            <person name="Shea T."/>
            <person name="Sherpa N."/>
            <person name="Shi L."/>
            <person name="Shih D."/>
            <person name="Sparrow T."/>
            <person name="Spaulding J."/>
            <person name="Stalker J."/>
            <person name="Stange-Thomann N."/>
            <person name="Stavropoulos S."/>
            <person name="Stone C."/>
            <person name="Strader C."/>
            <person name="Tesfaye S."/>
            <person name="Thomson T."/>
            <person name="Thoulutsang Y."/>
            <person name="Thoulutsang D."/>
            <person name="Topham K."/>
            <person name="Topping I."/>
            <person name="Tsamla T."/>
            <person name="Vassiliev H."/>
            <person name="Vo A."/>
            <person name="Wangchuk T."/>
            <person name="Wangdi T."/>
            <person name="Weiand M."/>
            <person name="Wilkinson J."/>
            <person name="Wilson A."/>
            <person name="Yadav S."/>
            <person name="Young G."/>
            <person name="Yu Q."/>
            <person name="Zembek L."/>
            <person name="Zhong D."/>
            <person name="Zimmer A."/>
            <person name="Zwirko Z."/>
            <person name="Jaffe D.B."/>
            <person name="Alvarez P."/>
            <person name="Brockman W."/>
            <person name="Butler J."/>
            <person name="Chin C."/>
            <person name="Gnerre S."/>
            <person name="MacCallum I."/>
            <person name="Graves J.A."/>
            <person name="Ponting C.P."/>
            <person name="Breen M."/>
            <person name="Samollow P.B."/>
            <person name="Lander E.S."/>
            <person name="Lindblad-Toh K."/>
        </authorList>
    </citation>
    <scope>NUCLEOTIDE SEQUENCE [LARGE SCALE GENOMIC DNA]</scope>
</reference>
<dbReference type="HAMAP" id="MF_03169">
    <property type="entry name" value="Adenylate_kinase_AK3"/>
    <property type="match status" value="1"/>
</dbReference>
<comment type="subcellular location">
    <subcellularLocation>
        <location evidence="3 31">Mitochondrion matrix</location>
    </subcellularLocation>
</comment>
<evidence type="ECO:0000256" key="22">
    <source>
        <dbReference type="ARBA" id="ARBA00047845"/>
    </source>
</evidence>
<dbReference type="InterPro" id="IPR033690">
    <property type="entry name" value="Adenylat_kinase_CS"/>
</dbReference>
<evidence type="ECO:0000256" key="28">
    <source>
        <dbReference type="ARBA" id="ARBA00048759"/>
    </source>
</evidence>
<evidence type="ECO:0000259" key="33">
    <source>
        <dbReference type="Pfam" id="PF05191"/>
    </source>
</evidence>
<organism evidence="34 35">
    <name type="scientific">Monodelphis domestica</name>
    <name type="common">Gray short-tailed opossum</name>
    <dbReference type="NCBI Taxonomy" id="13616"/>
    <lineage>
        <taxon>Eukaryota</taxon>
        <taxon>Metazoa</taxon>
        <taxon>Chordata</taxon>
        <taxon>Craniata</taxon>
        <taxon>Vertebrata</taxon>
        <taxon>Euteleostomi</taxon>
        <taxon>Mammalia</taxon>
        <taxon>Metatheria</taxon>
        <taxon>Didelphimorphia</taxon>
        <taxon>Didelphidae</taxon>
        <taxon>Monodelphis</taxon>
    </lineage>
</organism>
<dbReference type="AlphaFoldDB" id="F7G7R5"/>
<keyword evidence="7 31" id="KW-0067">ATP-binding</keyword>
<dbReference type="Pfam" id="PF00406">
    <property type="entry name" value="ADK"/>
    <property type="match status" value="1"/>
</dbReference>
<dbReference type="GeneTree" id="ENSGT00940000154568"/>
<comment type="catalytic activity">
    <reaction evidence="27">
        <text>dTDP + GTP = dTTP + GDP</text>
        <dbReference type="Rhea" id="RHEA:79867"/>
        <dbReference type="ChEBI" id="CHEBI:37565"/>
        <dbReference type="ChEBI" id="CHEBI:37568"/>
        <dbReference type="ChEBI" id="CHEBI:58189"/>
        <dbReference type="ChEBI" id="CHEBI:58369"/>
    </reaction>
</comment>
<evidence type="ECO:0000256" key="1">
    <source>
        <dbReference type="ARBA" id="ARBA00000082"/>
    </source>
</evidence>
<evidence type="ECO:0000256" key="5">
    <source>
        <dbReference type="ARBA" id="ARBA00022741"/>
    </source>
</evidence>
<evidence type="ECO:0000256" key="11">
    <source>
        <dbReference type="ARBA" id="ARBA00045073"/>
    </source>
</evidence>
<comment type="catalytic activity">
    <reaction evidence="15">
        <text>AMP + ATP = 2 ADP</text>
        <dbReference type="Rhea" id="RHEA:12973"/>
        <dbReference type="ChEBI" id="CHEBI:30616"/>
        <dbReference type="ChEBI" id="CHEBI:456215"/>
        <dbReference type="ChEBI" id="CHEBI:456216"/>
    </reaction>
</comment>
<evidence type="ECO:0000256" key="19">
    <source>
        <dbReference type="ARBA" id="ARBA00047439"/>
    </source>
</evidence>
<dbReference type="NCBIfam" id="TIGR01351">
    <property type="entry name" value="adk"/>
    <property type="match status" value="1"/>
</dbReference>
<evidence type="ECO:0000256" key="32">
    <source>
        <dbReference type="SAM" id="MobiDB-lite"/>
    </source>
</evidence>
<feature type="binding site" evidence="31">
    <location>
        <position position="376"/>
    </location>
    <ligand>
        <name>a ribonucleoside 5'-triphosphate</name>
        <dbReference type="ChEBI" id="CHEBI:61557"/>
    </ligand>
</feature>
<dbReference type="GO" id="GO:0005524">
    <property type="term" value="F:ATP binding"/>
    <property type="evidence" value="ECO:0007669"/>
    <property type="project" value="UniProtKB-KW"/>
</dbReference>
<feature type="region of interest" description="NMPbind" evidence="31">
    <location>
        <begin position="285"/>
        <end position="314"/>
    </location>
</feature>
<dbReference type="GO" id="GO:0046899">
    <property type="term" value="F:nucleoside triphosphate adenylate kinase activity"/>
    <property type="evidence" value="ECO:0007669"/>
    <property type="project" value="UniProtKB-UniRule"/>
</dbReference>
<dbReference type="Ensembl" id="ENSMODT00000001488.4">
    <property type="protein sequence ID" value="ENSMODP00000001457.3"/>
    <property type="gene ID" value="ENSMODG00000001217.4"/>
</dbReference>
<dbReference type="InterPro" id="IPR028585">
    <property type="entry name" value="AK4_mitochondrial"/>
</dbReference>
<feature type="binding site" evidence="31">
    <location>
        <begin position="385"/>
        <end position="386"/>
    </location>
    <ligand>
        <name>a ribonucleoside 5'-triphosphate</name>
        <dbReference type="ChEBI" id="CHEBI:61557"/>
    </ligand>
</feature>
<dbReference type="GO" id="GO:0005737">
    <property type="term" value="C:cytoplasm"/>
    <property type="evidence" value="ECO:0000318"/>
    <property type="project" value="GO_Central"/>
</dbReference>
<feature type="binding site" evidence="31">
    <location>
        <position position="449"/>
    </location>
    <ligand>
        <name>a ribonucleoside 5'-triphosphate</name>
        <dbReference type="ChEBI" id="CHEBI:61557"/>
    </ligand>
</feature>
<sequence length="472" mass="50664">MSPLPFASYATQSASLGVSKSLTFLICKRRGLELPGSKCVTRRSLLPPSRAQTRTRSPQGSIGWGCVWGGVGAPQLGNGLWAAGAWRASQTARAHRPKDGSSVTQVLSEGNFIFLISFPPTPTPSSPSRRVGAPPFPPPPMGRGAGWRARAPDQSQPAVGAPPRSRLPAVVAAATTAATTASGDPASKRVPTAGGQRSQLQAETGGSATAGHRRGTGAGKGRGEEFWAFPSVPGLGGRLSAVLAPPPRQAMASKLLRAVILGPPGSGKGTVCQRIAENFGLQHLSSGHFLRENIRTDTELGVLAKQYIDQGLLIPDHVITRLMVSELESRRVQPWLLDGFPRTLTQAEALDKICEPDLVISLNIPFETLKDRLSRRWIHLPSGRVYNLEFNPPQVQGVDDITGEPLIQQEADKPESVAARLRQYKEVAKPVIELYKHRGILHSFSGTETNKIWPYVYSLFSNKMASIGSKEA</sequence>
<dbReference type="HAMAP" id="MF_03170">
    <property type="entry name" value="Adenylate_kinase_AK4"/>
    <property type="match status" value="1"/>
</dbReference>
<comment type="catalytic activity">
    <reaction evidence="25">
        <text>dCDP + ATP = dCTP + ADP</text>
        <dbReference type="Rhea" id="RHEA:27678"/>
        <dbReference type="ChEBI" id="CHEBI:30616"/>
        <dbReference type="ChEBI" id="CHEBI:58593"/>
        <dbReference type="ChEBI" id="CHEBI:61481"/>
        <dbReference type="ChEBI" id="CHEBI:456216"/>
        <dbReference type="EC" id="2.7.4.6"/>
    </reaction>
</comment>
<comment type="catalytic activity">
    <reaction evidence="12">
        <text>dCDP + GTP = dCTP + GDP</text>
        <dbReference type="Rhea" id="RHEA:79875"/>
        <dbReference type="ChEBI" id="CHEBI:37565"/>
        <dbReference type="ChEBI" id="CHEBI:58189"/>
        <dbReference type="ChEBI" id="CHEBI:58593"/>
        <dbReference type="ChEBI" id="CHEBI:61481"/>
    </reaction>
</comment>
<comment type="catalytic activity">
    <reaction evidence="30">
        <text>CDP + ATP = CTP + ADP</text>
        <dbReference type="Rhea" id="RHEA:25237"/>
        <dbReference type="ChEBI" id="CHEBI:30616"/>
        <dbReference type="ChEBI" id="CHEBI:37563"/>
        <dbReference type="ChEBI" id="CHEBI:58069"/>
        <dbReference type="ChEBI" id="CHEBI:456216"/>
        <dbReference type="EC" id="2.7.4.6"/>
    </reaction>
</comment>
<evidence type="ECO:0000256" key="29">
    <source>
        <dbReference type="ARBA" id="ARBA00048824"/>
    </source>
</evidence>
<dbReference type="InterPro" id="IPR006259">
    <property type="entry name" value="Adenyl_kin_sub"/>
</dbReference>
<dbReference type="InParanoid" id="F7G7R5"/>
<keyword evidence="5 31" id="KW-0547">Nucleotide-binding</keyword>
<feature type="binding site" evidence="31">
    <location>
        <position position="420"/>
    </location>
    <ligand>
        <name>AMP</name>
        <dbReference type="ChEBI" id="CHEBI:456215"/>
    </ligand>
</feature>
<dbReference type="GO" id="GO:0004017">
    <property type="term" value="F:AMP kinase activity"/>
    <property type="evidence" value="ECO:0007669"/>
    <property type="project" value="InterPro"/>
</dbReference>
<comment type="catalytic activity">
    <reaction evidence="28">
        <text>dGDP + ATP = dGTP + ADP</text>
        <dbReference type="Rhea" id="RHEA:27690"/>
        <dbReference type="ChEBI" id="CHEBI:30616"/>
        <dbReference type="ChEBI" id="CHEBI:58595"/>
        <dbReference type="ChEBI" id="CHEBI:61429"/>
        <dbReference type="ChEBI" id="CHEBI:456216"/>
        <dbReference type="EC" id="2.7.4.6"/>
    </reaction>
</comment>
<evidence type="ECO:0000256" key="14">
    <source>
        <dbReference type="ARBA" id="ARBA00045111"/>
    </source>
</evidence>
<dbReference type="GO" id="GO:0046039">
    <property type="term" value="P:GTP metabolic process"/>
    <property type="evidence" value="ECO:0007669"/>
    <property type="project" value="UniProtKB-UniRule"/>
</dbReference>
<evidence type="ECO:0000256" key="13">
    <source>
        <dbReference type="ARBA" id="ARBA00045096"/>
    </source>
</evidence>
<feature type="compositionally biased region" description="Low complexity" evidence="32">
    <location>
        <begin position="169"/>
        <end position="181"/>
    </location>
</feature>
<comment type="catalytic activity">
    <reaction evidence="31">
        <text>a ribonucleoside 5'-triphosphate + AMP = a ribonucleoside 5'-diphosphate + ADP</text>
        <dbReference type="Rhea" id="RHEA:13749"/>
        <dbReference type="ChEBI" id="CHEBI:57930"/>
        <dbReference type="ChEBI" id="CHEBI:61557"/>
        <dbReference type="ChEBI" id="CHEBI:456215"/>
        <dbReference type="ChEBI" id="CHEBI:456216"/>
        <dbReference type="EC" id="2.7.4.10"/>
    </reaction>
</comment>
<dbReference type="GO" id="GO:0036431">
    <property type="term" value="F:dCMP kinase activity"/>
    <property type="evidence" value="ECO:0007669"/>
    <property type="project" value="RHEA"/>
</dbReference>
<evidence type="ECO:0000256" key="15">
    <source>
        <dbReference type="ARBA" id="ARBA00045112"/>
    </source>
</evidence>
<keyword evidence="9 31" id="KW-0496">Mitochondrion</keyword>
<comment type="catalytic activity">
    <reaction evidence="18">
        <text>UDP + ATP = UTP + ADP</text>
        <dbReference type="Rhea" id="RHEA:25098"/>
        <dbReference type="ChEBI" id="CHEBI:30616"/>
        <dbReference type="ChEBI" id="CHEBI:46398"/>
        <dbReference type="ChEBI" id="CHEBI:58223"/>
        <dbReference type="ChEBI" id="CHEBI:456216"/>
        <dbReference type="EC" id="2.7.4.6"/>
    </reaction>
</comment>
<comment type="similarity">
    <text evidence="31">Belongs to the adenylate kinase family. AK3 subfamily.</text>
</comment>
<comment type="function">
    <text evidence="16">Broad-specificity mitochondrial nucleoside phosphate kinase involved in cellular nucleotide homeostasis by catalyzing nucleoside-phosphate interconversions. Similar to other adenylate kinases, preferentially catalyzes the phosphorylation of the nucleoside monophosphate AMP with ATP as phosphate donor to produce ADP. Phosphorylates only AMP when using GTP as phosphate donor. In vitro, can also catalyze the phosphorylation of CMP, dAMP and dCMP and use GTP as an alternate phosphate donor. Moreover, exhibits a diphosphate kinase activity, producing ATP, CTP, GTP, UTP, TTP, dATP, dCTP and dGTP from the corresponding diphosphate substrates with either ATP or GTP as phosphate donors. Plays a role in controlling cellular ATP levels by regulating phosphorylation and activation of the energy sensor protein kinase AMPK. Plays a protective role in the cellular response to oxidative stress.</text>
</comment>
<dbReference type="SUPFAM" id="SSF52540">
    <property type="entry name" value="P-loop containing nucleoside triphosphate hydrolases"/>
    <property type="match status" value="1"/>
</dbReference>
<keyword evidence="4 31" id="KW-0808">Transferase</keyword>
<evidence type="ECO:0000256" key="25">
    <source>
        <dbReference type="ARBA" id="ARBA00048389"/>
    </source>
</evidence>
<dbReference type="GO" id="GO:0005525">
    <property type="term" value="F:GTP binding"/>
    <property type="evidence" value="ECO:0007669"/>
    <property type="project" value="UniProtKB-KW"/>
</dbReference>
<dbReference type="Gene3D" id="3.40.50.300">
    <property type="entry name" value="P-loop containing nucleotide triphosphate hydrolases"/>
    <property type="match status" value="1"/>
</dbReference>
<evidence type="ECO:0000256" key="17">
    <source>
        <dbReference type="ARBA" id="ARBA00047198"/>
    </source>
</evidence>
<evidence type="ECO:0000256" key="2">
    <source>
        <dbReference type="ARBA" id="ARBA00000937"/>
    </source>
</evidence>
<evidence type="ECO:0000256" key="12">
    <source>
        <dbReference type="ARBA" id="ARBA00045094"/>
    </source>
</evidence>
<comment type="catalytic activity">
    <reaction evidence="20">
        <text>CMP + ATP = CDP + ADP</text>
        <dbReference type="Rhea" id="RHEA:11600"/>
        <dbReference type="ChEBI" id="CHEBI:30616"/>
        <dbReference type="ChEBI" id="CHEBI:58069"/>
        <dbReference type="ChEBI" id="CHEBI:60377"/>
        <dbReference type="ChEBI" id="CHEBI:456216"/>
    </reaction>
</comment>
<dbReference type="GO" id="GO:0046033">
    <property type="term" value="P:AMP metabolic process"/>
    <property type="evidence" value="ECO:0000318"/>
    <property type="project" value="GO_Central"/>
</dbReference>
<keyword evidence="10 31" id="KW-0342">GTP-binding</keyword>
<comment type="function">
    <text evidence="31">Involved in maintaining the homeostasis of cellular nucleotides by catalyzing the interconversion of nucleoside phosphates. Efficiently phosphorylates AMP and dAMP using ATP as phosphate donor, but phosphorylates only AMP when using GTP as phosphate donor. Also displays broad nucleoside diphosphate kinase activity.</text>
</comment>
<dbReference type="Bgee" id="ENSMODG00000001217">
    <property type="expression patterns" value="Expressed in kidney and 17 other cell types or tissues"/>
</dbReference>
<evidence type="ECO:0000256" key="7">
    <source>
        <dbReference type="ARBA" id="ARBA00022840"/>
    </source>
</evidence>
<comment type="catalytic activity">
    <reaction evidence="26">
        <text>GDP + ATP = GTP + ADP</text>
        <dbReference type="Rhea" id="RHEA:27686"/>
        <dbReference type="ChEBI" id="CHEBI:30616"/>
        <dbReference type="ChEBI" id="CHEBI:37565"/>
        <dbReference type="ChEBI" id="CHEBI:58189"/>
        <dbReference type="ChEBI" id="CHEBI:456216"/>
        <dbReference type="EC" id="2.7.4.6"/>
    </reaction>
</comment>
<comment type="caution">
    <text evidence="31">Lacks conserved residue(s) required for the propagation of feature annotation.</text>
</comment>
<comment type="catalytic activity">
    <reaction evidence="13">
        <text>a ribonucleoside 5'-phosphate + ATP = a ribonucleoside 5'-diphosphate + ADP</text>
        <dbReference type="Rhea" id="RHEA:24036"/>
        <dbReference type="ChEBI" id="CHEBI:30616"/>
        <dbReference type="ChEBI" id="CHEBI:57930"/>
        <dbReference type="ChEBI" id="CHEBI:58043"/>
        <dbReference type="ChEBI" id="CHEBI:456216"/>
        <dbReference type="EC" id="2.7.4.4"/>
    </reaction>
</comment>
<dbReference type="PROSITE" id="PS00113">
    <property type="entry name" value="ADENYLATE_KINASE"/>
    <property type="match status" value="1"/>
</dbReference>
<evidence type="ECO:0000256" key="8">
    <source>
        <dbReference type="ARBA" id="ARBA00022990"/>
    </source>
</evidence>